<proteinExistence type="predicted"/>
<dbReference type="RefSeq" id="WP_152080301.1">
    <property type="nucleotide sequence ID" value="NZ_AP021853.1"/>
</dbReference>
<dbReference type="InterPro" id="IPR016181">
    <property type="entry name" value="Acyl_CoA_acyltransferase"/>
</dbReference>
<dbReference type="Gene3D" id="3.40.630.30">
    <property type="match status" value="1"/>
</dbReference>
<evidence type="ECO:0000313" key="2">
    <source>
        <dbReference type="EMBL" id="BBN98094.1"/>
    </source>
</evidence>
<dbReference type="Proteomes" id="UP000326951">
    <property type="component" value="Chromosome"/>
</dbReference>
<accession>A0A5K7WWP5</accession>
<dbReference type="GO" id="GO:0016747">
    <property type="term" value="F:acyltransferase activity, transferring groups other than amino-acyl groups"/>
    <property type="evidence" value="ECO:0007669"/>
    <property type="project" value="InterPro"/>
</dbReference>
<sequence>MIRYEGKQIVVRDWIPADKDDWIYWTSPDRYWQTFDGPYYSRRSKEEVVEQVEAHYEKMSNGTLASPRTRLAIADKRTDKLLGNVGWYWESKETNWLCAGIAIFDPKFWGDGRGYEAFGLWTDYLFQAMPEIVRVDLRTWSGNFGMMKLAEKLGYTKEACFRKARIVDGNYYDSIGFGVLREEWEAWHPEGFQKELVDQASS</sequence>
<dbReference type="InterPro" id="IPR000182">
    <property type="entry name" value="GNAT_dom"/>
</dbReference>
<evidence type="ECO:0000259" key="1">
    <source>
        <dbReference type="Pfam" id="PF13302"/>
    </source>
</evidence>
<gene>
    <name evidence="2" type="ORF">St703_07990</name>
</gene>
<name>A0A5K7WWP5_9BACL</name>
<keyword evidence="2" id="KW-0808">Transferase</keyword>
<organism evidence="2 3">
    <name type="scientific">Sporolactobacillus terrae</name>
    <dbReference type="NCBI Taxonomy" id="269673"/>
    <lineage>
        <taxon>Bacteria</taxon>
        <taxon>Bacillati</taxon>
        <taxon>Bacillota</taxon>
        <taxon>Bacilli</taxon>
        <taxon>Bacillales</taxon>
        <taxon>Sporolactobacillaceae</taxon>
        <taxon>Sporolactobacillus</taxon>
    </lineage>
</organism>
<protein>
    <submittedName>
        <fullName evidence="2">Acetyltransferase</fullName>
    </submittedName>
</protein>
<evidence type="ECO:0000313" key="3">
    <source>
        <dbReference type="Proteomes" id="UP000326951"/>
    </source>
</evidence>
<reference evidence="2 3" key="1">
    <citation type="submission" date="2019-09" db="EMBL/GenBank/DDBJ databases">
        <title>Complete genome sequence of Sporolactobacillus terrae 70-3.</title>
        <authorList>
            <person name="Tanaka N."/>
            <person name="Shiwa Y."/>
            <person name="Fujita N."/>
            <person name="Tanasupawat S."/>
        </authorList>
    </citation>
    <scope>NUCLEOTIDE SEQUENCE [LARGE SCALE GENOMIC DNA]</scope>
    <source>
        <strain evidence="2 3">70-3</strain>
    </source>
</reference>
<dbReference type="PANTHER" id="PTHR43415">
    <property type="entry name" value="SPERMIDINE N(1)-ACETYLTRANSFERASE"/>
    <property type="match status" value="1"/>
</dbReference>
<feature type="domain" description="N-acetyltransferase" evidence="1">
    <location>
        <begin position="9"/>
        <end position="156"/>
    </location>
</feature>
<dbReference type="SUPFAM" id="SSF55729">
    <property type="entry name" value="Acyl-CoA N-acyltransferases (Nat)"/>
    <property type="match status" value="1"/>
</dbReference>
<dbReference type="AlphaFoldDB" id="A0A5K7WWP5"/>
<dbReference type="PANTHER" id="PTHR43415:SF4">
    <property type="entry name" value="N-ACETYLTRANSFERASE DOMAIN-CONTAINING PROTEIN"/>
    <property type="match status" value="1"/>
</dbReference>
<dbReference type="Pfam" id="PF13302">
    <property type="entry name" value="Acetyltransf_3"/>
    <property type="match status" value="1"/>
</dbReference>
<dbReference type="EMBL" id="AP021853">
    <property type="protein sequence ID" value="BBN98094.1"/>
    <property type="molecule type" value="Genomic_DNA"/>
</dbReference>